<gene>
    <name evidence="7" type="ORF">QUF85_26080</name>
</gene>
<dbReference type="GO" id="GO:0008270">
    <property type="term" value="F:zinc ion binding"/>
    <property type="evidence" value="ECO:0007669"/>
    <property type="project" value="UniProtKB-KW"/>
</dbReference>
<dbReference type="InterPro" id="IPR014240">
    <property type="entry name" value="YteA"/>
</dbReference>
<dbReference type="RefSeq" id="WP_252267935.1">
    <property type="nucleotide sequence ID" value="NZ_CP085395.1"/>
</dbReference>
<feature type="domain" description="Zinc finger DksA/TraR C4-type" evidence="6">
    <location>
        <begin position="88"/>
        <end position="116"/>
    </location>
</feature>
<dbReference type="NCBIfam" id="TIGR02890">
    <property type="entry name" value="bacill_yteA"/>
    <property type="match status" value="1"/>
</dbReference>
<evidence type="ECO:0000256" key="4">
    <source>
        <dbReference type="PROSITE-ProRule" id="PRU00510"/>
    </source>
</evidence>
<feature type="region of interest" description="Disordered" evidence="5">
    <location>
        <begin position="226"/>
        <end position="249"/>
    </location>
</feature>
<evidence type="ECO:0000259" key="6">
    <source>
        <dbReference type="Pfam" id="PF01258"/>
    </source>
</evidence>
<feature type="compositionally biased region" description="Basic and acidic residues" evidence="5">
    <location>
        <begin position="238"/>
        <end position="249"/>
    </location>
</feature>
<accession>A0AAJ1VEH3</accession>
<dbReference type="PANTHER" id="PTHR33823:SF4">
    <property type="entry name" value="GENERAL STRESS PROTEIN 16O"/>
    <property type="match status" value="1"/>
</dbReference>
<reference evidence="7" key="1">
    <citation type="submission" date="2023-06" db="EMBL/GenBank/DDBJ databases">
        <title>Comparative genomics of Bacillaceae isolates and their secondary metabolite potential.</title>
        <authorList>
            <person name="Song L."/>
            <person name="Nielsen L.J."/>
            <person name="Mohite O."/>
            <person name="Xu X."/>
            <person name="Weber T."/>
            <person name="Kovacs A.T."/>
        </authorList>
    </citation>
    <scope>NUCLEOTIDE SEQUENCE</scope>
    <source>
        <strain evidence="7">G1S1</strain>
    </source>
</reference>
<dbReference type="Proteomes" id="UP001238973">
    <property type="component" value="Unassembled WGS sequence"/>
</dbReference>
<evidence type="ECO:0000256" key="2">
    <source>
        <dbReference type="ARBA" id="ARBA00022771"/>
    </source>
</evidence>
<keyword evidence="3" id="KW-0862">Zinc</keyword>
<name>A0AAJ1VEH3_9BACI</name>
<organism evidence="7 8">
    <name type="scientific">Peribacillus frigoritolerans</name>
    <dbReference type="NCBI Taxonomy" id="450367"/>
    <lineage>
        <taxon>Bacteria</taxon>
        <taxon>Bacillati</taxon>
        <taxon>Bacillota</taxon>
        <taxon>Bacilli</taxon>
        <taxon>Bacillales</taxon>
        <taxon>Bacillaceae</taxon>
        <taxon>Peribacillus</taxon>
    </lineage>
</organism>
<dbReference type="SUPFAM" id="SSF57716">
    <property type="entry name" value="Glucocorticoid receptor-like (DNA-binding domain)"/>
    <property type="match status" value="1"/>
</dbReference>
<dbReference type="EMBL" id="JAUCFI010000003">
    <property type="protein sequence ID" value="MDM5286755.1"/>
    <property type="molecule type" value="Genomic_DNA"/>
</dbReference>
<proteinExistence type="predicted"/>
<keyword evidence="2" id="KW-0863">Zinc-finger</keyword>
<dbReference type="InterPro" id="IPR000962">
    <property type="entry name" value="Znf_DskA_TraR"/>
</dbReference>
<feature type="zinc finger region" description="dksA C4-type" evidence="4">
    <location>
        <begin position="93"/>
        <end position="117"/>
    </location>
</feature>
<feature type="compositionally biased region" description="Basic and acidic residues" evidence="5">
    <location>
        <begin position="173"/>
        <end position="186"/>
    </location>
</feature>
<feature type="compositionally biased region" description="Polar residues" evidence="5">
    <location>
        <begin position="27"/>
        <end position="40"/>
    </location>
</feature>
<keyword evidence="1" id="KW-0479">Metal-binding</keyword>
<dbReference type="SUPFAM" id="SSF109635">
    <property type="entry name" value="DnaK suppressor protein DksA, alpha-hairpin domain"/>
    <property type="match status" value="1"/>
</dbReference>
<evidence type="ECO:0000256" key="1">
    <source>
        <dbReference type="ARBA" id="ARBA00022723"/>
    </source>
</evidence>
<protein>
    <submittedName>
        <fullName evidence="7">TraR/DksA C4-type zinc finger protein</fullName>
    </submittedName>
</protein>
<dbReference type="PROSITE" id="PS51128">
    <property type="entry name" value="ZF_DKSA_2"/>
    <property type="match status" value="1"/>
</dbReference>
<sequence>MATKQQTQKFKKELLQEKNELCNRIQNDEQSVLDKSQTESVGELSSYDNHPADLGTELFEMERNQALDEHAQSEMEKIDEALKAMEEGSYGHCKTCNKEIPIERLEAIPSTLYCVEHAPERTLSQDRPVEEDILIPSKGDHFENRHGIEMAAKEDSFGEVAKFGTSETPSDYTGDHDNYNDLYKNEDETDGFPEDYEGFAANDIEGKTRVDIPNKKQKEYEDTLKEENIESQLGDIPYKQKDGYIKENK</sequence>
<evidence type="ECO:0000313" key="8">
    <source>
        <dbReference type="Proteomes" id="UP001238973"/>
    </source>
</evidence>
<dbReference type="InterPro" id="IPR037187">
    <property type="entry name" value="DnaK_N"/>
</dbReference>
<dbReference type="Gene3D" id="1.20.120.910">
    <property type="entry name" value="DksA, coiled-coil domain"/>
    <property type="match status" value="1"/>
</dbReference>
<evidence type="ECO:0000256" key="3">
    <source>
        <dbReference type="ARBA" id="ARBA00022833"/>
    </source>
</evidence>
<evidence type="ECO:0000256" key="5">
    <source>
        <dbReference type="SAM" id="MobiDB-lite"/>
    </source>
</evidence>
<dbReference type="AlphaFoldDB" id="A0AAJ1VEH3"/>
<feature type="region of interest" description="Disordered" evidence="5">
    <location>
        <begin position="27"/>
        <end position="52"/>
    </location>
</feature>
<comment type="caution">
    <text evidence="7">The sequence shown here is derived from an EMBL/GenBank/DDBJ whole genome shotgun (WGS) entry which is preliminary data.</text>
</comment>
<evidence type="ECO:0000313" key="7">
    <source>
        <dbReference type="EMBL" id="MDM5286755.1"/>
    </source>
</evidence>
<feature type="region of interest" description="Disordered" evidence="5">
    <location>
        <begin position="164"/>
        <end position="193"/>
    </location>
</feature>
<dbReference type="PANTHER" id="PTHR33823">
    <property type="entry name" value="RNA POLYMERASE-BINDING TRANSCRIPTION FACTOR DKSA-RELATED"/>
    <property type="match status" value="1"/>
</dbReference>
<dbReference type="Pfam" id="PF01258">
    <property type="entry name" value="zf-dskA_traR"/>
    <property type="match status" value="1"/>
</dbReference>